<dbReference type="AlphaFoldDB" id="A0A813SD22"/>
<dbReference type="Pfam" id="PF26142">
    <property type="entry name" value="DD_DDX21-DDX50"/>
    <property type="match status" value="1"/>
</dbReference>
<evidence type="ECO:0000259" key="11">
    <source>
        <dbReference type="PROSITE" id="PS51192"/>
    </source>
</evidence>
<protein>
    <recommendedName>
        <fullName evidence="2">RNA helicase</fullName>
        <ecNumber evidence="2">3.6.4.13</ecNumber>
    </recommendedName>
</protein>
<dbReference type="InterPro" id="IPR012562">
    <property type="entry name" value="GUCT"/>
</dbReference>
<evidence type="ECO:0000313" key="14">
    <source>
        <dbReference type="Proteomes" id="UP000663882"/>
    </source>
</evidence>
<evidence type="ECO:0000256" key="3">
    <source>
        <dbReference type="ARBA" id="ARBA00022741"/>
    </source>
</evidence>
<dbReference type="InterPro" id="IPR036875">
    <property type="entry name" value="Znf_CCHC_sf"/>
</dbReference>
<reference evidence="13" key="1">
    <citation type="submission" date="2021-02" db="EMBL/GenBank/DDBJ databases">
        <authorList>
            <person name="Nowell W R."/>
        </authorList>
    </citation>
    <scope>NUCLEOTIDE SEQUENCE</scope>
</reference>
<dbReference type="Pfam" id="PF08152">
    <property type="entry name" value="GUCT"/>
    <property type="match status" value="1"/>
</dbReference>
<dbReference type="InterPro" id="IPR050547">
    <property type="entry name" value="DEAD_box_RNA_helicases"/>
</dbReference>
<keyword evidence="7" id="KW-0694">RNA-binding</keyword>
<dbReference type="Pfam" id="PF00271">
    <property type="entry name" value="Helicase_C"/>
    <property type="match status" value="1"/>
</dbReference>
<feature type="region of interest" description="Disordered" evidence="9">
    <location>
        <begin position="663"/>
        <end position="718"/>
    </location>
</feature>
<dbReference type="InterPro" id="IPR001650">
    <property type="entry name" value="Helicase_C-like"/>
</dbReference>
<dbReference type="PANTHER" id="PTHR47963:SF8">
    <property type="entry name" value="ATP-DEPENDENT RNA HELICASE DEAD"/>
    <property type="match status" value="1"/>
</dbReference>
<dbReference type="EMBL" id="CAJNOO010000085">
    <property type="protein sequence ID" value="CAF0793459.1"/>
    <property type="molecule type" value="Genomic_DNA"/>
</dbReference>
<evidence type="ECO:0000259" key="10">
    <source>
        <dbReference type="PROSITE" id="PS50158"/>
    </source>
</evidence>
<dbReference type="InterPro" id="IPR014001">
    <property type="entry name" value="Helicase_ATP-bd"/>
</dbReference>
<dbReference type="PROSITE" id="PS51194">
    <property type="entry name" value="HELICASE_CTER"/>
    <property type="match status" value="1"/>
</dbReference>
<dbReference type="EC" id="3.6.4.13" evidence="2"/>
<dbReference type="SMART" id="SM00343">
    <property type="entry name" value="ZnF_C2HC"/>
    <property type="match status" value="2"/>
</dbReference>
<comment type="caution">
    <text evidence="13">The sequence shown here is derived from an EMBL/GenBank/DDBJ whole genome shotgun (WGS) entry which is preliminary data.</text>
</comment>
<evidence type="ECO:0000256" key="1">
    <source>
        <dbReference type="ARBA" id="ARBA00006517"/>
    </source>
</evidence>
<dbReference type="Gene3D" id="4.10.60.10">
    <property type="entry name" value="Zinc finger, CCHC-type"/>
    <property type="match status" value="1"/>
</dbReference>
<evidence type="ECO:0000256" key="9">
    <source>
        <dbReference type="SAM" id="MobiDB-lite"/>
    </source>
</evidence>
<evidence type="ECO:0000256" key="4">
    <source>
        <dbReference type="ARBA" id="ARBA00022801"/>
    </source>
</evidence>
<sequence>MGDNQREQQLLKTKIIFRYFNNVLNNNNFVVQNYSVNSRNDQIFMSSSISFLYKYEGVDISLDLKCGKFLFVYVKNCSIGLNSEVTVLFDTHFSGKTNDSLILENTNELDLKINTFMNEIKKQEETNNTSNMHLTDADKEKGAFKNFNISKRTIKKLQVQAYTGTGKTLLAFSIPVVELLQNDTSIKLIRERAPRIFVLAPTRELTKQILDDFQSIVSDLSIVTIYDGKNMMIKRIVFEMIVIFLLQHPGRLKDIVDKGKLDLTKIKHVILDEVDRMLDMGFIDDVEEILGHIFTPNRETKPQFIVFSATMPDWVHKTTKKYMSKDFIVVDLVKGNTQKTSANVEHLAVLCTYQDRAGIIDFLVQIYSKEADELSVSHDIKAEAHVLHGDIPQDKRELVLKKFREGKYRLLITTDVVARGLDIPEVDLVIVTAPPKDVESYIHRSGCTGRAGAQGKCICLYKSNQTRDLRRVEVEASIKFTRVEPPRPEDVPGASSADAAKALDSVTDAAKAHFRQAAEKILETRDAVDALSAALACISDFDAKGTCSQVAFTKDYRSAVFDIPSELDEQLQSYWKDSPRIQMKPIKELPQLDESTRSGNRGFSRSSNGPVRGGSYTGNRNSERSNACFKCQKEGHKSFECLETKKSSGGREQSNGGCFNCGKTGHKSFDCPEPKKGRSSANISNRDIKRSFTGNQTNGHSIGETSRKKIKFNDDDEY</sequence>
<dbReference type="Gene3D" id="3.40.50.300">
    <property type="entry name" value="P-loop containing nucleotide triphosphate hydrolases"/>
    <property type="match status" value="2"/>
</dbReference>
<dbReference type="GO" id="GO:0003724">
    <property type="term" value="F:RNA helicase activity"/>
    <property type="evidence" value="ECO:0007669"/>
    <property type="project" value="UniProtKB-EC"/>
</dbReference>
<keyword evidence="8" id="KW-0862">Zinc</keyword>
<keyword evidence="3" id="KW-0547">Nucleotide-binding</keyword>
<dbReference type="PROSITE" id="PS51192">
    <property type="entry name" value="HELICASE_ATP_BIND_1"/>
    <property type="match status" value="1"/>
</dbReference>
<dbReference type="CDD" id="cd18787">
    <property type="entry name" value="SF2_C_DEAD"/>
    <property type="match status" value="1"/>
</dbReference>
<dbReference type="Pfam" id="PF00098">
    <property type="entry name" value="zf-CCHC"/>
    <property type="match status" value="2"/>
</dbReference>
<evidence type="ECO:0000256" key="7">
    <source>
        <dbReference type="ARBA" id="ARBA00022884"/>
    </source>
</evidence>
<dbReference type="SUPFAM" id="SSF52540">
    <property type="entry name" value="P-loop containing nucleoside triphosphate hydrolases"/>
    <property type="match status" value="1"/>
</dbReference>
<feature type="compositionally biased region" description="Polar residues" evidence="9">
    <location>
        <begin position="692"/>
        <end position="704"/>
    </location>
</feature>
<comment type="similarity">
    <text evidence="1">Belongs to the DEAD box helicase family. DDX21/DDX50 subfamily.</text>
</comment>
<dbReference type="SMART" id="SM00487">
    <property type="entry name" value="DEXDc"/>
    <property type="match status" value="1"/>
</dbReference>
<keyword evidence="4" id="KW-0378">Hydrolase</keyword>
<feature type="domain" description="Helicase C-terminal" evidence="12">
    <location>
        <begin position="343"/>
        <end position="492"/>
    </location>
</feature>
<dbReference type="InterPro" id="IPR059027">
    <property type="entry name" value="DD_DDX21-DDX50"/>
</dbReference>
<evidence type="ECO:0000256" key="2">
    <source>
        <dbReference type="ARBA" id="ARBA00012552"/>
    </source>
</evidence>
<keyword evidence="5" id="KW-0347">Helicase</keyword>
<name>A0A813SD22_9BILA</name>
<dbReference type="InterPro" id="IPR001878">
    <property type="entry name" value="Znf_CCHC"/>
</dbReference>
<dbReference type="Pfam" id="PF00270">
    <property type="entry name" value="DEAD"/>
    <property type="match status" value="1"/>
</dbReference>
<dbReference type="InterPro" id="IPR027417">
    <property type="entry name" value="P-loop_NTPase"/>
</dbReference>
<evidence type="ECO:0000256" key="8">
    <source>
        <dbReference type="PROSITE-ProRule" id="PRU00047"/>
    </source>
</evidence>
<dbReference type="Gene3D" id="3.30.70.2280">
    <property type="match status" value="1"/>
</dbReference>
<dbReference type="GO" id="GO:0016787">
    <property type="term" value="F:hydrolase activity"/>
    <property type="evidence" value="ECO:0007669"/>
    <property type="project" value="UniProtKB-KW"/>
</dbReference>
<evidence type="ECO:0000256" key="5">
    <source>
        <dbReference type="ARBA" id="ARBA00022806"/>
    </source>
</evidence>
<dbReference type="GO" id="GO:0005524">
    <property type="term" value="F:ATP binding"/>
    <property type="evidence" value="ECO:0007669"/>
    <property type="project" value="UniProtKB-KW"/>
</dbReference>
<dbReference type="GO" id="GO:0003723">
    <property type="term" value="F:RNA binding"/>
    <property type="evidence" value="ECO:0007669"/>
    <property type="project" value="UniProtKB-KW"/>
</dbReference>
<feature type="domain" description="CCHC-type" evidence="10">
    <location>
        <begin position="628"/>
        <end position="641"/>
    </location>
</feature>
<organism evidence="13 14">
    <name type="scientific">Rotaria sordida</name>
    <dbReference type="NCBI Taxonomy" id="392033"/>
    <lineage>
        <taxon>Eukaryota</taxon>
        <taxon>Metazoa</taxon>
        <taxon>Spiralia</taxon>
        <taxon>Gnathifera</taxon>
        <taxon>Rotifera</taxon>
        <taxon>Eurotatoria</taxon>
        <taxon>Bdelloidea</taxon>
        <taxon>Philodinida</taxon>
        <taxon>Philodinidae</taxon>
        <taxon>Rotaria</taxon>
    </lineage>
</organism>
<evidence type="ECO:0000256" key="6">
    <source>
        <dbReference type="ARBA" id="ARBA00022840"/>
    </source>
</evidence>
<evidence type="ECO:0000313" key="13">
    <source>
        <dbReference type="EMBL" id="CAF0793459.1"/>
    </source>
</evidence>
<dbReference type="OrthoDB" id="4255at2759"/>
<dbReference type="PROSITE" id="PS50158">
    <property type="entry name" value="ZF_CCHC"/>
    <property type="match status" value="2"/>
</dbReference>
<feature type="domain" description="CCHC-type" evidence="10">
    <location>
        <begin position="658"/>
        <end position="673"/>
    </location>
</feature>
<dbReference type="SMART" id="SM00490">
    <property type="entry name" value="HELICc"/>
    <property type="match status" value="1"/>
</dbReference>
<feature type="region of interest" description="Disordered" evidence="9">
    <location>
        <begin position="585"/>
        <end position="620"/>
    </location>
</feature>
<gene>
    <name evidence="13" type="ORF">RFH988_LOCUS3543</name>
</gene>
<feature type="compositionally biased region" description="Low complexity" evidence="9">
    <location>
        <begin position="597"/>
        <end position="609"/>
    </location>
</feature>
<feature type="domain" description="Helicase ATP-binding" evidence="11">
    <location>
        <begin position="148"/>
        <end position="329"/>
    </location>
</feature>
<keyword evidence="8" id="KW-0863">Zinc-finger</keyword>
<evidence type="ECO:0000259" key="12">
    <source>
        <dbReference type="PROSITE" id="PS51194"/>
    </source>
</evidence>
<dbReference type="PANTHER" id="PTHR47963">
    <property type="entry name" value="DEAD-BOX ATP-DEPENDENT RNA HELICASE 47, MITOCHONDRIAL"/>
    <property type="match status" value="1"/>
</dbReference>
<keyword evidence="6" id="KW-0067">ATP-binding</keyword>
<dbReference type="InterPro" id="IPR011545">
    <property type="entry name" value="DEAD/DEAH_box_helicase_dom"/>
</dbReference>
<accession>A0A813SD22</accession>
<feature type="compositionally biased region" description="Basic and acidic residues" evidence="9">
    <location>
        <begin position="667"/>
        <end position="676"/>
    </location>
</feature>
<feature type="compositionally biased region" description="Basic and acidic residues" evidence="9">
    <location>
        <begin position="705"/>
        <end position="718"/>
    </location>
</feature>
<dbReference type="GO" id="GO:0008270">
    <property type="term" value="F:zinc ion binding"/>
    <property type="evidence" value="ECO:0007669"/>
    <property type="project" value="UniProtKB-KW"/>
</dbReference>
<dbReference type="Proteomes" id="UP000663882">
    <property type="component" value="Unassembled WGS sequence"/>
</dbReference>
<keyword evidence="8" id="KW-0479">Metal-binding</keyword>
<dbReference type="SUPFAM" id="SSF57756">
    <property type="entry name" value="Retrovirus zinc finger-like domains"/>
    <property type="match status" value="1"/>
</dbReference>
<proteinExistence type="inferred from homology"/>